<name>U9UQG3_RHIID</name>
<proteinExistence type="predicted"/>
<organism evidence="1">
    <name type="scientific">Rhizophagus irregularis (strain DAOM 181602 / DAOM 197198 / MUCL 43194)</name>
    <name type="common">Arbuscular mycorrhizal fungus</name>
    <name type="synonym">Glomus intraradices</name>
    <dbReference type="NCBI Taxonomy" id="747089"/>
    <lineage>
        <taxon>Eukaryota</taxon>
        <taxon>Fungi</taxon>
        <taxon>Fungi incertae sedis</taxon>
        <taxon>Mucoromycota</taxon>
        <taxon>Glomeromycotina</taxon>
        <taxon>Glomeromycetes</taxon>
        <taxon>Glomerales</taxon>
        <taxon>Glomeraceae</taxon>
        <taxon>Rhizophagus</taxon>
    </lineage>
</organism>
<protein>
    <submittedName>
        <fullName evidence="1">Uncharacterized protein</fullName>
    </submittedName>
</protein>
<evidence type="ECO:0000313" key="1">
    <source>
        <dbReference type="EMBL" id="ESA22610.1"/>
    </source>
</evidence>
<reference evidence="1" key="1">
    <citation type="submission" date="2013-07" db="EMBL/GenBank/DDBJ databases">
        <title>The genome of an arbuscular mycorrhizal fungus provides insights into the evolution of the oldest plant symbiosis.</title>
        <authorList>
            <consortium name="DOE Joint Genome Institute"/>
            <person name="Tisserant E."/>
            <person name="Malbreil M."/>
            <person name="Kuo A."/>
            <person name="Kohler A."/>
            <person name="Symeonidi A."/>
            <person name="Balestrini R."/>
            <person name="Charron P."/>
            <person name="Duensing N."/>
            <person name="Frei-dit-Frey N."/>
            <person name="Gianinazzi-Pearson V."/>
            <person name="Gilbert B."/>
            <person name="Handa Y."/>
            <person name="Hijri M."/>
            <person name="Kaul R."/>
            <person name="Kawaguchi M."/>
            <person name="Krajinski F."/>
            <person name="Lammers P."/>
            <person name="Lapierre D."/>
            <person name="Masclaux F.G."/>
            <person name="Murat C."/>
            <person name="Morin E."/>
            <person name="Ndikumana S."/>
            <person name="Pagni M."/>
            <person name="Petitpierre D."/>
            <person name="Requena N."/>
            <person name="Rosikiewicz P."/>
            <person name="Riley R."/>
            <person name="Saito K."/>
            <person name="San Clemente H."/>
            <person name="Shapiro H."/>
            <person name="van Tuinen D."/>
            <person name="Becard G."/>
            <person name="Bonfante P."/>
            <person name="Paszkowski U."/>
            <person name="Shachar-Hill Y."/>
            <person name="Young J.P."/>
            <person name="Sanders I.R."/>
            <person name="Henrissat B."/>
            <person name="Rensing S.A."/>
            <person name="Grigoriev I.V."/>
            <person name="Corradi N."/>
            <person name="Roux C."/>
            <person name="Martin F."/>
        </authorList>
    </citation>
    <scope>NUCLEOTIDE SEQUENCE</scope>
    <source>
        <strain evidence="1">DAOM 197198</strain>
    </source>
</reference>
<dbReference type="HOGENOM" id="CLU_2706072_0_0_1"/>
<sequence>MQWRTNVTDNHFTDKLSHRQGISDLEWVRIRLEDFKTVGEITVGEMVVGETSVGEIIVGEMIVGFRSKSFLNN</sequence>
<dbReference type="EMBL" id="KI275434">
    <property type="protein sequence ID" value="ESA22610.1"/>
    <property type="molecule type" value="Genomic_DNA"/>
</dbReference>
<gene>
    <name evidence="1" type="ORF">GLOINDRAFT_16258</name>
</gene>
<dbReference type="AlphaFoldDB" id="U9UQG3"/>
<accession>U9UQG3</accession>